<sequence>MLHSEDLQLTQDSASEPDVTSVLVATHGNSSSQKMVNPTEEQVSFVKLNVPMLSQYDVSAHGNATQQSVGSSQQSFMPQQHFVQFSRNPGKGKGYKGGRYPRDPCAICGRTNHITNFCYYKNQAPSFDQSTVQWRSGSNQSSPWVYPVQGGVVMPQQVQFSGNANGVSLSQPHQLPQAYQISGPIIPNVSGNFVGFNQGMIQPQNQFLPQEINPFQNQFVTPQAHFTGVYSVPYMTPHTSGLSNVSNMASHTAVNGGMSTQSTLGQSSVSNGVSQQPWYFDSGATHHITNSLQNLSVAQPVANKEGILVGNGNTLPVTHTGQDNSSNSIQGSMPQGLVSYSELL</sequence>
<comment type="caution">
    <text evidence="1">The sequence shown here is derived from an EMBL/GenBank/DDBJ whole genome shotgun (WGS) entry which is preliminary data.</text>
</comment>
<dbReference type="Proteomes" id="UP000828048">
    <property type="component" value="Chromosome 5"/>
</dbReference>
<evidence type="ECO:0000313" key="2">
    <source>
        <dbReference type="Proteomes" id="UP000828048"/>
    </source>
</evidence>
<accession>A0ACB7Y304</accession>
<proteinExistence type="predicted"/>
<dbReference type="EMBL" id="CM037155">
    <property type="protein sequence ID" value="KAH7847305.1"/>
    <property type="molecule type" value="Genomic_DNA"/>
</dbReference>
<reference evidence="1 2" key="1">
    <citation type="journal article" date="2021" name="Hortic Res">
        <title>High-quality reference genome and annotation aids understanding of berry development for evergreen blueberry (Vaccinium darrowii).</title>
        <authorList>
            <person name="Yu J."/>
            <person name="Hulse-Kemp A.M."/>
            <person name="Babiker E."/>
            <person name="Staton M."/>
        </authorList>
    </citation>
    <scope>NUCLEOTIDE SEQUENCE [LARGE SCALE GENOMIC DNA]</scope>
    <source>
        <strain evidence="2">cv. NJ 8807/NJ 8810</strain>
        <tissue evidence="1">Young leaf</tissue>
    </source>
</reference>
<keyword evidence="2" id="KW-1185">Reference proteome</keyword>
<organism evidence="1 2">
    <name type="scientific">Vaccinium darrowii</name>
    <dbReference type="NCBI Taxonomy" id="229202"/>
    <lineage>
        <taxon>Eukaryota</taxon>
        <taxon>Viridiplantae</taxon>
        <taxon>Streptophyta</taxon>
        <taxon>Embryophyta</taxon>
        <taxon>Tracheophyta</taxon>
        <taxon>Spermatophyta</taxon>
        <taxon>Magnoliopsida</taxon>
        <taxon>eudicotyledons</taxon>
        <taxon>Gunneridae</taxon>
        <taxon>Pentapetalae</taxon>
        <taxon>asterids</taxon>
        <taxon>Ericales</taxon>
        <taxon>Ericaceae</taxon>
        <taxon>Vaccinioideae</taxon>
        <taxon>Vaccinieae</taxon>
        <taxon>Vaccinium</taxon>
    </lineage>
</organism>
<evidence type="ECO:0000313" key="1">
    <source>
        <dbReference type="EMBL" id="KAH7847305.1"/>
    </source>
</evidence>
<name>A0ACB7Y304_9ERIC</name>
<protein>
    <submittedName>
        <fullName evidence="1">Uncharacterized protein</fullName>
    </submittedName>
</protein>
<gene>
    <name evidence="1" type="ORF">Vadar_024476</name>
</gene>